<evidence type="ECO:0000313" key="1">
    <source>
        <dbReference type="EMBL" id="GAI12092.1"/>
    </source>
</evidence>
<reference evidence="1" key="1">
    <citation type="journal article" date="2014" name="Front. Microbiol.">
        <title>High frequency of phylogenetically diverse reductive dehalogenase-homologous genes in deep subseafloor sedimentary metagenomes.</title>
        <authorList>
            <person name="Kawai M."/>
            <person name="Futagami T."/>
            <person name="Toyoda A."/>
            <person name="Takaki Y."/>
            <person name="Nishi S."/>
            <person name="Hori S."/>
            <person name="Arai W."/>
            <person name="Tsubouchi T."/>
            <person name="Morono Y."/>
            <person name="Uchiyama I."/>
            <person name="Ito T."/>
            <person name="Fujiyama A."/>
            <person name="Inagaki F."/>
            <person name="Takami H."/>
        </authorList>
    </citation>
    <scope>NUCLEOTIDE SEQUENCE</scope>
    <source>
        <strain evidence="1">Expedition CK06-06</strain>
    </source>
</reference>
<name>X1KYD8_9ZZZZ</name>
<protein>
    <submittedName>
        <fullName evidence="1">Uncharacterized protein</fullName>
    </submittedName>
</protein>
<proteinExistence type="predicted"/>
<dbReference type="AlphaFoldDB" id="X1KYD8"/>
<comment type="caution">
    <text evidence="1">The sequence shown here is derived from an EMBL/GenBank/DDBJ whole genome shotgun (WGS) entry which is preliminary data.</text>
</comment>
<dbReference type="EMBL" id="BARV01007741">
    <property type="protein sequence ID" value="GAI12092.1"/>
    <property type="molecule type" value="Genomic_DNA"/>
</dbReference>
<gene>
    <name evidence="1" type="ORF">S06H3_15709</name>
</gene>
<organism evidence="1">
    <name type="scientific">marine sediment metagenome</name>
    <dbReference type="NCBI Taxonomy" id="412755"/>
    <lineage>
        <taxon>unclassified sequences</taxon>
        <taxon>metagenomes</taxon>
        <taxon>ecological metagenomes</taxon>
    </lineage>
</organism>
<sequence length="54" mass="6677">RDDPDCFREFRIGGTLHKRYSPKALEYLREALQTVDRKKVWREYQRHIKSRKAK</sequence>
<feature type="non-terminal residue" evidence="1">
    <location>
        <position position="1"/>
    </location>
</feature>
<accession>X1KYD8</accession>